<proteinExistence type="predicted"/>
<evidence type="ECO:0000256" key="1">
    <source>
        <dbReference type="SAM" id="Coils"/>
    </source>
</evidence>
<dbReference type="Proteomes" id="UP000757232">
    <property type="component" value="Unassembled WGS sequence"/>
</dbReference>
<feature type="compositionally biased region" description="Low complexity" evidence="2">
    <location>
        <begin position="459"/>
        <end position="472"/>
    </location>
</feature>
<feature type="region of interest" description="Disordered" evidence="2">
    <location>
        <begin position="489"/>
        <end position="541"/>
    </location>
</feature>
<protein>
    <submittedName>
        <fullName evidence="3">Uncharacterized protein</fullName>
    </submittedName>
</protein>
<evidence type="ECO:0000313" key="3">
    <source>
        <dbReference type="EMBL" id="OCB84732.1"/>
    </source>
</evidence>
<feature type="coiled-coil region" evidence="1">
    <location>
        <begin position="145"/>
        <end position="172"/>
    </location>
</feature>
<keyword evidence="1" id="KW-0175">Coiled coil</keyword>
<evidence type="ECO:0000313" key="4">
    <source>
        <dbReference type="Proteomes" id="UP000757232"/>
    </source>
</evidence>
<dbReference type="AlphaFoldDB" id="A0A9Q5HRM5"/>
<evidence type="ECO:0000256" key="2">
    <source>
        <dbReference type="SAM" id="MobiDB-lite"/>
    </source>
</evidence>
<dbReference type="OrthoDB" id="3254613at2759"/>
<comment type="caution">
    <text evidence="3">The sequence shown here is derived from an EMBL/GenBank/DDBJ whole genome shotgun (WGS) entry which is preliminary data.</text>
</comment>
<dbReference type="EMBL" id="LNZH02000214">
    <property type="protein sequence ID" value="OCB84732.1"/>
    <property type="molecule type" value="Genomic_DNA"/>
</dbReference>
<feature type="compositionally biased region" description="Polar residues" evidence="2">
    <location>
        <begin position="492"/>
        <end position="511"/>
    </location>
</feature>
<sequence>MLNRTMPNVDSAPFCYHPSSTRVLCPSRPPAAEVRRARIARNQDTCRTRRTTTPLTFHFVSVILETQRVNVDGVVNSVEEIRLDNQNIPQNEMKPMKASSRRSVELSLAEKLQHVREMRYSRDQEMLCASLSCCAKEPSEKQLQISALERIKQELETRLHDCDRRARELRDRLGGQIDSDEESRESLLRQRLIVEHRLTTTREEMAAVTRELERLRFNGHSSTIDSTGPAFISYSGRSRNSANLSLFFQDSATRKPLRTSMRSYSMDYVTRPRIPRSHKHGHTAPHWRSKSLAEDHSLRKLRGKEGSRAGVISSSWALEPGQPCLSSSQFPLAVDEFNNSFSSRVIDPSHSRSRPRSSLRPLKMPSKEWRSMFATYSRRPSVDGEFGNVTLLPIEAPRSTAELLVDLPSTSLPSYVQTLINEFEQFSHPPLALSFMEDRILDLPVLRKPVPLSPVLEQPSPISSIKSRPSPKAVGRKLVRKRQPIFTLRLPSHSSAQGSPSFAESSSTSIDASEEEQPLPLPLIDSRAPSRRKGLPSTRDHDLAMLGGAPDDVPETPIPFAPKTSVVGKSKVARPFSVLRRVKSRLVQLGRH</sequence>
<name>A0A9Q5HRM5_SANBA</name>
<keyword evidence="4" id="KW-1185">Reference proteome</keyword>
<organism evidence="3 4">
    <name type="scientific">Sanghuangporus baumii</name>
    <name type="common">Phellinus baumii</name>
    <dbReference type="NCBI Taxonomy" id="108892"/>
    <lineage>
        <taxon>Eukaryota</taxon>
        <taxon>Fungi</taxon>
        <taxon>Dikarya</taxon>
        <taxon>Basidiomycota</taxon>
        <taxon>Agaricomycotina</taxon>
        <taxon>Agaricomycetes</taxon>
        <taxon>Hymenochaetales</taxon>
        <taxon>Hymenochaetaceae</taxon>
        <taxon>Sanghuangporus</taxon>
    </lineage>
</organism>
<feature type="region of interest" description="Disordered" evidence="2">
    <location>
        <begin position="456"/>
        <end position="477"/>
    </location>
</feature>
<reference evidence="3" key="1">
    <citation type="submission" date="2016-06" db="EMBL/GenBank/DDBJ databases">
        <title>Draft Genome sequence of the fungus Inonotus baumii.</title>
        <authorList>
            <person name="Zhu H."/>
            <person name="Lin W."/>
        </authorList>
    </citation>
    <scope>NUCLEOTIDE SEQUENCE</scope>
    <source>
        <strain evidence="3">821</strain>
    </source>
</reference>
<gene>
    <name evidence="3" type="ORF">A7U60_g8256</name>
</gene>
<accession>A0A9Q5HRM5</accession>